<dbReference type="SUPFAM" id="SSF54427">
    <property type="entry name" value="NTF2-like"/>
    <property type="match status" value="1"/>
</dbReference>
<proteinExistence type="predicted"/>
<sequence length="195" mass="22529">MNDIAEISELVARERLYRVRHNPAIADCYYPDATVATSWQSGSIDTFLNQEPAEVDPRFSIVGSVSTPVVHQNGERAYVELPTNTRMRMMVKGVQMEIESFRRLIYYVEKREQDWKISKMISINESDNLYPVVPGTHLDVDPKELEKFRPSYQFLAYVRLAAGGSISQELLGIDRPDDIKKLYQQAEQWLLEKNL</sequence>
<protein>
    <recommendedName>
        <fullName evidence="3">SnoaL-like domain-containing protein</fullName>
    </recommendedName>
</protein>
<comment type="caution">
    <text evidence="1">The sequence shown here is derived from an EMBL/GenBank/DDBJ whole genome shotgun (WGS) entry which is preliminary data.</text>
</comment>
<name>A0A4R5ND13_9LACO</name>
<dbReference type="Proteomes" id="UP000294854">
    <property type="component" value="Unassembled WGS sequence"/>
</dbReference>
<dbReference type="STRING" id="1122149.FD44_GL000496"/>
<accession>A0A4R5ND13</accession>
<reference evidence="1 2" key="1">
    <citation type="journal article" date="2019" name="Appl. Microbiol. Biotechnol.">
        <title>Uncovering carbohydrate metabolism through a genotype-phenotype association study of 56 lactic acid bacteria genomes.</title>
        <authorList>
            <person name="Buron-Moles G."/>
            <person name="Chailyan A."/>
            <person name="Dolejs I."/>
            <person name="Forster J."/>
            <person name="Miks M.H."/>
        </authorList>
    </citation>
    <scope>NUCLEOTIDE SEQUENCE [LARGE SCALE GENOMIC DNA]</scope>
    <source>
        <strain evidence="1 2">ATCC 49373</strain>
    </source>
</reference>
<gene>
    <name evidence="1" type="ORF">C5L31_001829</name>
</gene>
<dbReference type="RefSeq" id="WP_010619525.1">
    <property type="nucleotide sequence ID" value="NZ_CP042371.1"/>
</dbReference>
<evidence type="ECO:0008006" key="3">
    <source>
        <dbReference type="Google" id="ProtNLM"/>
    </source>
</evidence>
<organism evidence="1 2">
    <name type="scientific">Secundilactobacillus malefermentans</name>
    <dbReference type="NCBI Taxonomy" id="176292"/>
    <lineage>
        <taxon>Bacteria</taxon>
        <taxon>Bacillati</taxon>
        <taxon>Bacillota</taxon>
        <taxon>Bacilli</taxon>
        <taxon>Lactobacillales</taxon>
        <taxon>Lactobacillaceae</taxon>
        <taxon>Secundilactobacillus</taxon>
    </lineage>
</organism>
<evidence type="ECO:0000313" key="2">
    <source>
        <dbReference type="Proteomes" id="UP000294854"/>
    </source>
</evidence>
<keyword evidence="2" id="KW-1185">Reference proteome</keyword>
<dbReference type="AlphaFoldDB" id="A0A4R5ND13"/>
<evidence type="ECO:0000313" key="1">
    <source>
        <dbReference type="EMBL" id="TDG71142.1"/>
    </source>
</evidence>
<dbReference type="InterPro" id="IPR032710">
    <property type="entry name" value="NTF2-like_dom_sf"/>
</dbReference>
<dbReference type="EMBL" id="PUFO01000107">
    <property type="protein sequence ID" value="TDG71142.1"/>
    <property type="molecule type" value="Genomic_DNA"/>
</dbReference>